<comment type="similarity">
    <text evidence="2">Belongs to the AB hydrolase superfamily. Epoxide hydrolase family.</text>
</comment>
<dbReference type="PANTHER" id="PTHR43329">
    <property type="entry name" value="EPOXIDE HYDROLASE"/>
    <property type="match status" value="1"/>
</dbReference>
<dbReference type="InterPro" id="IPR029058">
    <property type="entry name" value="AB_hydrolase_fold"/>
</dbReference>
<keyword evidence="5" id="KW-1185">Reference proteome</keyword>
<organism evidence="4 5">
    <name type="scientific">Aspergillus keveii</name>
    <dbReference type="NCBI Taxonomy" id="714993"/>
    <lineage>
        <taxon>Eukaryota</taxon>
        <taxon>Fungi</taxon>
        <taxon>Dikarya</taxon>
        <taxon>Ascomycota</taxon>
        <taxon>Pezizomycotina</taxon>
        <taxon>Eurotiomycetes</taxon>
        <taxon>Eurotiomycetidae</taxon>
        <taxon>Eurotiales</taxon>
        <taxon>Aspergillaceae</taxon>
        <taxon>Aspergillus</taxon>
        <taxon>Aspergillus subgen. Nidulantes</taxon>
    </lineage>
</organism>
<dbReference type="Pfam" id="PF00561">
    <property type="entry name" value="Abhydrolase_1"/>
    <property type="match status" value="1"/>
</dbReference>
<accession>A0ABR4FMQ8</accession>
<evidence type="ECO:0000259" key="3">
    <source>
        <dbReference type="Pfam" id="PF00561"/>
    </source>
</evidence>
<dbReference type="Proteomes" id="UP001610563">
    <property type="component" value="Unassembled WGS sequence"/>
</dbReference>
<dbReference type="GO" id="GO:0016787">
    <property type="term" value="F:hydrolase activity"/>
    <property type="evidence" value="ECO:0007669"/>
    <property type="project" value="UniProtKB-KW"/>
</dbReference>
<feature type="domain" description="AB hydrolase-1" evidence="3">
    <location>
        <begin position="82"/>
        <end position="173"/>
    </location>
</feature>
<keyword evidence="1 4" id="KW-0378">Hydrolase</keyword>
<evidence type="ECO:0000256" key="1">
    <source>
        <dbReference type="ARBA" id="ARBA00022801"/>
    </source>
</evidence>
<dbReference type="SUPFAM" id="SSF53474">
    <property type="entry name" value="alpha/beta-Hydrolases"/>
    <property type="match status" value="1"/>
</dbReference>
<dbReference type="PRINTS" id="PR00412">
    <property type="entry name" value="EPOXHYDRLASE"/>
</dbReference>
<name>A0ABR4FMQ8_9EURO</name>
<dbReference type="InterPro" id="IPR000639">
    <property type="entry name" value="Epox_hydrolase-like"/>
</dbReference>
<protein>
    <submittedName>
        <fullName evidence="4">Alpha/Beta hydrolase protein</fullName>
    </submittedName>
</protein>
<comment type="caution">
    <text evidence="4">The sequence shown here is derived from an EMBL/GenBank/DDBJ whole genome shotgun (WGS) entry which is preliminary data.</text>
</comment>
<proteinExistence type="inferred from homology"/>
<dbReference type="Gene3D" id="3.40.50.1820">
    <property type="entry name" value="alpha/beta hydrolase"/>
    <property type="match status" value="1"/>
</dbReference>
<evidence type="ECO:0000313" key="5">
    <source>
        <dbReference type="Proteomes" id="UP001610563"/>
    </source>
</evidence>
<evidence type="ECO:0000313" key="4">
    <source>
        <dbReference type="EMBL" id="KAL2784553.1"/>
    </source>
</evidence>
<dbReference type="EMBL" id="JBFTWV010000175">
    <property type="protein sequence ID" value="KAL2784553.1"/>
    <property type="molecule type" value="Genomic_DNA"/>
</dbReference>
<evidence type="ECO:0000256" key="2">
    <source>
        <dbReference type="ARBA" id="ARBA00038334"/>
    </source>
</evidence>
<gene>
    <name evidence="4" type="ORF">BJX66DRAFT_343912</name>
</gene>
<reference evidence="4 5" key="1">
    <citation type="submission" date="2024-07" db="EMBL/GenBank/DDBJ databases">
        <title>Section-level genome sequencing and comparative genomics of Aspergillus sections Usti and Cavernicolus.</title>
        <authorList>
            <consortium name="Lawrence Berkeley National Laboratory"/>
            <person name="Nybo J.L."/>
            <person name="Vesth T.C."/>
            <person name="Theobald S."/>
            <person name="Frisvad J.C."/>
            <person name="Larsen T.O."/>
            <person name="Kjaerboelling I."/>
            <person name="Rothschild-Mancinelli K."/>
            <person name="Lyhne E.K."/>
            <person name="Kogle M.E."/>
            <person name="Barry K."/>
            <person name="Clum A."/>
            <person name="Na H."/>
            <person name="Ledsgaard L."/>
            <person name="Lin J."/>
            <person name="Lipzen A."/>
            <person name="Kuo A."/>
            <person name="Riley R."/>
            <person name="Mondo S."/>
            <person name="Labutti K."/>
            <person name="Haridas S."/>
            <person name="Pangalinan J."/>
            <person name="Salamov A.A."/>
            <person name="Simmons B.A."/>
            <person name="Magnuson J.K."/>
            <person name="Chen J."/>
            <person name="Drula E."/>
            <person name="Henrissat B."/>
            <person name="Wiebenga A."/>
            <person name="Lubbers R.J."/>
            <person name="Gomes A.C."/>
            <person name="Makela M.R."/>
            <person name="Stajich J."/>
            <person name="Grigoriev I.V."/>
            <person name="Mortensen U.H."/>
            <person name="De Vries R.P."/>
            <person name="Baker S.E."/>
            <person name="Andersen M.R."/>
        </authorList>
    </citation>
    <scope>NUCLEOTIDE SEQUENCE [LARGE SCALE GENOMIC DNA]</scope>
    <source>
        <strain evidence="4 5">CBS 209.92</strain>
    </source>
</reference>
<sequence length="330" mass="37865">METPEYTPIPERAAQAMAGFIPSEESIDKKVAQFAHISPRDEDKEGDTEVIDGVTFTHHFVDAPGDYDVIRWHYVEAGVGEAIVFLHGIPDSWYQWHPQMVAFASSYRCIAVDLKGYGQSEKSAGDYRHEGAAEELYTMLQQIGVTKFNIVGHDRGSVQADFIAANHPESVLRYGRGEQHLYHFNPVLAPQEALFRDAPWTGAMEDPKRFAVWVYTWITNRPISDEVMARVIQEYAYPGIVRAVPRYFNSSTFRQEWLTRRRRLLKAWTCPVVIMQGYGSKTQPREFYEKAREYIPNAKDVAVHFMPGGHFWTLECPDETTEAIRHLLTM</sequence>
<dbReference type="InterPro" id="IPR000073">
    <property type="entry name" value="AB_hydrolase_1"/>
</dbReference>